<gene>
    <name evidence="1" type="ORF">DSPE1174_LOCUS32131</name>
    <name evidence="2" type="ORF">DSPE1174_LOCUS32137</name>
</gene>
<protein>
    <submittedName>
        <fullName evidence="1">Uncharacterized protein</fullName>
    </submittedName>
</protein>
<dbReference type="EMBL" id="HBGS01061575">
    <property type="protein sequence ID" value="CAD9492229.1"/>
    <property type="molecule type" value="Transcribed_RNA"/>
</dbReference>
<evidence type="ECO:0000313" key="1">
    <source>
        <dbReference type="EMBL" id="CAD9492200.1"/>
    </source>
</evidence>
<dbReference type="EMBL" id="HBGS01061564">
    <property type="protein sequence ID" value="CAD9492200.1"/>
    <property type="molecule type" value="Transcribed_RNA"/>
</dbReference>
<dbReference type="AlphaFoldDB" id="A0A6U3Z3F5"/>
<reference evidence="1" key="1">
    <citation type="submission" date="2021-01" db="EMBL/GenBank/DDBJ databases">
        <authorList>
            <person name="Corre E."/>
            <person name="Pelletier E."/>
            <person name="Niang G."/>
            <person name="Scheremetjew M."/>
            <person name="Finn R."/>
            <person name="Kale V."/>
            <person name="Holt S."/>
            <person name="Cochrane G."/>
            <person name="Meng A."/>
            <person name="Brown T."/>
            <person name="Cohen L."/>
        </authorList>
    </citation>
    <scope>NUCLEOTIDE SEQUENCE</scope>
    <source>
        <strain evidence="1">CCMP1381</strain>
    </source>
</reference>
<name>A0A6U3Z3F5_9STRA</name>
<accession>A0A6U3Z3F5</accession>
<evidence type="ECO:0000313" key="2">
    <source>
        <dbReference type="EMBL" id="CAD9492229.1"/>
    </source>
</evidence>
<proteinExistence type="predicted"/>
<sequence>MTADSAYMVEVEVLRTGLYMDYPTLKESMDSPVQSRLLARLNHVIDDDKAAEFLESLPEDVAALRTAMPAGGTHLDAIGTSKDELLSNDVWSALTRKAFVARGA</sequence>
<organism evidence="1">
    <name type="scientific">Octactis speculum</name>
    <dbReference type="NCBI Taxonomy" id="3111310"/>
    <lineage>
        <taxon>Eukaryota</taxon>
        <taxon>Sar</taxon>
        <taxon>Stramenopiles</taxon>
        <taxon>Ochrophyta</taxon>
        <taxon>Dictyochophyceae</taxon>
        <taxon>Dictyochales</taxon>
        <taxon>Dictyochaceae</taxon>
        <taxon>Octactis</taxon>
    </lineage>
</organism>